<sequence length="605" mass="61178">MTTLRRLLATIALGVLIVAGALGAGILFGKPAATDEVGGYGVASDDSVQGRPYRGDAEREAALVSAERGRLDLVREVSATAPSRMTWLTGPYRVPTTPAATLVLPPREDPYTLAELEEAAPDSVATQADGSILVQENVVALAGATLDLSTGGDALRLRSGADGFVSIITLGGGLIAHGADQAPLAITSFDPASGGTDADTSDGRAYLRVIGGTVDLQHAALEDLGFWSGETGGLALTGTDVPAQPETGDAGTESGVTPTLSASELAALTDGVARPGGTVSGTISDVTATGNAFGLFASWTTKLAVSGLRVHGSLVDGIVLNRSVTATTIESSESTGNAVDGIVVERSSSGITMTGVTASHNGRNGLSIDARPMALGPSATGSPAVEYGDVHLDGGTVAGNAGYGLRIDGGEGITVTGTDVTGGVVGIALDDGASGVEVAGNRLAGQSRQALSINGGVEGRVHDNRISGVDTGVRIHDASAVVADNEFTDITNHAVTLVGTATGVRVTGNTVAGDGAKPFSDRASGGYFARNDVDAWEQRVTATSVVRTIAQPLTIVWVALGVLLLFTAVAGFRHHHGRAEREAERRPLTELSPGIVTAEELRGKA</sequence>
<keyword evidence="1" id="KW-0472">Membrane</keyword>
<proteinExistence type="predicted"/>
<dbReference type="Proteomes" id="UP001595960">
    <property type="component" value="Unassembled WGS sequence"/>
</dbReference>
<dbReference type="EMBL" id="JBHSJC010000001">
    <property type="protein sequence ID" value="MFC4827488.1"/>
    <property type="molecule type" value="Genomic_DNA"/>
</dbReference>
<organism evidence="3 4">
    <name type="scientific">Agromyces aurantiacus</name>
    <dbReference type="NCBI Taxonomy" id="165814"/>
    <lineage>
        <taxon>Bacteria</taxon>
        <taxon>Bacillati</taxon>
        <taxon>Actinomycetota</taxon>
        <taxon>Actinomycetes</taxon>
        <taxon>Micrococcales</taxon>
        <taxon>Microbacteriaceae</taxon>
        <taxon>Agromyces</taxon>
    </lineage>
</organism>
<gene>
    <name evidence="3" type="ORF">ACFPER_01725</name>
</gene>
<reference evidence="4" key="1">
    <citation type="journal article" date="2019" name="Int. J. Syst. Evol. Microbiol.">
        <title>The Global Catalogue of Microorganisms (GCM) 10K type strain sequencing project: providing services to taxonomists for standard genome sequencing and annotation.</title>
        <authorList>
            <consortium name="The Broad Institute Genomics Platform"/>
            <consortium name="The Broad Institute Genome Sequencing Center for Infectious Disease"/>
            <person name="Wu L."/>
            <person name="Ma J."/>
        </authorList>
    </citation>
    <scope>NUCLEOTIDE SEQUENCE [LARGE SCALE GENOMIC DNA]</scope>
    <source>
        <strain evidence="4">CGMCC 1.12192</strain>
    </source>
</reference>
<keyword evidence="1" id="KW-1133">Transmembrane helix</keyword>
<dbReference type="InterPro" id="IPR006626">
    <property type="entry name" value="PbH1"/>
</dbReference>
<feature type="domain" description="Right handed beta helix" evidence="2">
    <location>
        <begin position="389"/>
        <end position="511"/>
    </location>
</feature>
<dbReference type="RefSeq" id="WP_204395548.1">
    <property type="nucleotide sequence ID" value="NZ_JAFBBW010000001.1"/>
</dbReference>
<dbReference type="SUPFAM" id="SSF51126">
    <property type="entry name" value="Pectin lyase-like"/>
    <property type="match status" value="2"/>
</dbReference>
<dbReference type="Gene3D" id="2.160.20.10">
    <property type="entry name" value="Single-stranded right-handed beta-helix, Pectin lyase-like"/>
    <property type="match status" value="1"/>
</dbReference>
<dbReference type="InterPro" id="IPR039448">
    <property type="entry name" value="Beta_helix"/>
</dbReference>
<accession>A0ABV9R294</accession>
<dbReference type="InterPro" id="IPR011050">
    <property type="entry name" value="Pectin_lyase_fold/virulence"/>
</dbReference>
<keyword evidence="4" id="KW-1185">Reference proteome</keyword>
<dbReference type="SMART" id="SM00710">
    <property type="entry name" value="PbH1"/>
    <property type="match status" value="9"/>
</dbReference>
<dbReference type="InterPro" id="IPR012334">
    <property type="entry name" value="Pectin_lyas_fold"/>
</dbReference>
<evidence type="ECO:0000259" key="2">
    <source>
        <dbReference type="Pfam" id="PF13229"/>
    </source>
</evidence>
<feature type="transmembrane region" description="Helical" evidence="1">
    <location>
        <begin position="554"/>
        <end position="572"/>
    </location>
</feature>
<evidence type="ECO:0000313" key="4">
    <source>
        <dbReference type="Proteomes" id="UP001595960"/>
    </source>
</evidence>
<keyword evidence="1" id="KW-0812">Transmembrane</keyword>
<comment type="caution">
    <text evidence="3">The sequence shown here is derived from an EMBL/GenBank/DDBJ whole genome shotgun (WGS) entry which is preliminary data.</text>
</comment>
<name>A0ABV9R294_9MICO</name>
<protein>
    <submittedName>
        <fullName evidence="3">Right-handed parallel beta-helix repeat-containing protein</fullName>
    </submittedName>
</protein>
<feature type="domain" description="Right handed beta helix" evidence="2">
    <location>
        <begin position="270"/>
        <end position="368"/>
    </location>
</feature>
<evidence type="ECO:0000256" key="1">
    <source>
        <dbReference type="SAM" id="Phobius"/>
    </source>
</evidence>
<dbReference type="Pfam" id="PF13229">
    <property type="entry name" value="Beta_helix"/>
    <property type="match status" value="2"/>
</dbReference>
<evidence type="ECO:0000313" key="3">
    <source>
        <dbReference type="EMBL" id="MFC4827488.1"/>
    </source>
</evidence>